<feature type="repeat" description="TPR" evidence="1">
    <location>
        <begin position="222"/>
        <end position="255"/>
    </location>
</feature>
<dbReference type="Gene3D" id="1.25.40.10">
    <property type="entry name" value="Tetratricopeptide repeat domain"/>
    <property type="match status" value="2"/>
</dbReference>
<dbReference type="SMART" id="SM00028">
    <property type="entry name" value="TPR"/>
    <property type="match status" value="4"/>
</dbReference>
<dbReference type="SUPFAM" id="SSF55874">
    <property type="entry name" value="ATPase domain of HSP90 chaperone/DNA topoisomerase II/histidine kinase"/>
    <property type="match status" value="1"/>
</dbReference>
<dbReference type="InterPro" id="IPR019734">
    <property type="entry name" value="TPR_rpt"/>
</dbReference>
<accession>A0ABU1TF62</accession>
<keyword evidence="2" id="KW-1133">Transmembrane helix</keyword>
<dbReference type="PROSITE" id="PS50005">
    <property type="entry name" value="TPR"/>
    <property type="match status" value="1"/>
</dbReference>
<dbReference type="Gene3D" id="3.30.565.10">
    <property type="entry name" value="Histidine kinase-like ATPase, C-terminal domain"/>
    <property type="match status" value="1"/>
</dbReference>
<reference evidence="4 5" key="1">
    <citation type="submission" date="2023-07" db="EMBL/GenBank/DDBJ databases">
        <title>Sorghum-associated microbial communities from plants grown in Nebraska, USA.</title>
        <authorList>
            <person name="Schachtman D."/>
        </authorList>
    </citation>
    <scope>NUCLEOTIDE SEQUENCE [LARGE SCALE GENOMIC DNA]</scope>
    <source>
        <strain evidence="4 5">3262</strain>
    </source>
</reference>
<keyword evidence="2" id="KW-0812">Transmembrane</keyword>
<dbReference type="PANTHER" id="PTHR43065:SF23">
    <property type="entry name" value="SENSOR HISTIDINE KINASE PDTAS"/>
    <property type="match status" value="1"/>
</dbReference>
<comment type="caution">
    <text evidence="4">The sequence shown here is derived from an EMBL/GenBank/DDBJ whole genome shotgun (WGS) entry which is preliminary data.</text>
</comment>
<dbReference type="InterPro" id="IPR011990">
    <property type="entry name" value="TPR-like_helical_dom_sf"/>
</dbReference>
<dbReference type="RefSeq" id="WP_310098875.1">
    <property type="nucleotide sequence ID" value="NZ_JAVDUU010000003.1"/>
</dbReference>
<dbReference type="GO" id="GO:0016301">
    <property type="term" value="F:kinase activity"/>
    <property type="evidence" value="ECO:0007669"/>
    <property type="project" value="UniProtKB-KW"/>
</dbReference>
<evidence type="ECO:0000256" key="1">
    <source>
        <dbReference type="PROSITE-ProRule" id="PRU00339"/>
    </source>
</evidence>
<evidence type="ECO:0000256" key="2">
    <source>
        <dbReference type="SAM" id="Phobius"/>
    </source>
</evidence>
<evidence type="ECO:0000313" key="5">
    <source>
        <dbReference type="Proteomes" id="UP001247620"/>
    </source>
</evidence>
<sequence length="714" mass="81602">MIREKLNISKPDTARVNLLIELGKYYLNKPGELTNDLDSALLFNRQARGLGSSLMYNAGIGECIILESRIYREKGDKPKAMELTQSALQFAIQHRLLKETADAYLAFCDFYGIENNDLAERIKYTERAIRLYERGGFKKEEAGALKSLGDYYHLKADNSKALKLLEQSLAVYQAIHFKEVQGVYDLLGYLYARTGNDVLSLKYGLMAVKTAREVRDTSMQLCTIYNRLAITYNGLKKYDQAYLYYQKALDVALRYKETNAIQQIKFNQIILLMGIHKPQQSLATLIDVVKKYPPKDNTRLTITALSLFAKIYMDMGQLPKAKRFVDSLLYYYPDFGKEFGYAPFVNEPIINYYFLSSQFAKAYPYLKNNDSLARMRHNLTTIATNEFNWARTDSALGKPVSALLHYKKYKITSDSIKDLDLKKQLSILQFQFDVDNKDRDILLLKQKGQLQQNRINNETVLRNVVIGGLVIVMIFAGLVYSRYNVKNKSNILLTIKQTKINNQNELLLKLLQEKEWLLKEIHHRVKNNLQIVISLLNTQSAYLENEVALDAIRNSQHRMQTMSLIHQKLYQSENLSTIDMAVYIRELVEYLSDSFGRDKNVIMNIKVSPVKLDVSQAVPLGLILNEAISNAIKYAFKGTTKGKIDIGLEPVGNNRYLLCVSDNGPGLPESFDLYNTGSLGMSLMQGLSQQLDGDFLLENEKGLRVCVTFKAMEF</sequence>
<proteinExistence type="predicted"/>
<keyword evidence="2" id="KW-0472">Membrane</keyword>
<dbReference type="InterPro" id="IPR003594">
    <property type="entry name" value="HATPase_dom"/>
</dbReference>
<gene>
    <name evidence="4" type="ORF">J2W55_003732</name>
</gene>
<dbReference type="InterPro" id="IPR011495">
    <property type="entry name" value="Sig_transdc_His_kin_sub2_dim/P"/>
</dbReference>
<feature type="domain" description="Histidine kinase" evidence="3">
    <location>
        <begin position="520"/>
        <end position="713"/>
    </location>
</feature>
<dbReference type="Gene3D" id="3.30.450.20">
    <property type="entry name" value="PAS domain"/>
    <property type="match status" value="1"/>
</dbReference>
<dbReference type="PROSITE" id="PS50109">
    <property type="entry name" value="HIS_KIN"/>
    <property type="match status" value="1"/>
</dbReference>
<keyword evidence="1" id="KW-0802">TPR repeat</keyword>
<dbReference type="PANTHER" id="PTHR43065">
    <property type="entry name" value="SENSOR HISTIDINE KINASE"/>
    <property type="match status" value="1"/>
</dbReference>
<dbReference type="SMART" id="SM00387">
    <property type="entry name" value="HATPase_c"/>
    <property type="match status" value="1"/>
</dbReference>
<dbReference type="InterPro" id="IPR005467">
    <property type="entry name" value="His_kinase_dom"/>
</dbReference>
<evidence type="ECO:0000313" key="4">
    <source>
        <dbReference type="EMBL" id="MDR6943879.1"/>
    </source>
</evidence>
<evidence type="ECO:0000259" key="3">
    <source>
        <dbReference type="PROSITE" id="PS50109"/>
    </source>
</evidence>
<keyword evidence="4" id="KW-0418">Kinase</keyword>
<dbReference type="Pfam" id="PF02518">
    <property type="entry name" value="HATPase_c"/>
    <property type="match status" value="1"/>
</dbReference>
<keyword evidence="4" id="KW-0808">Transferase</keyword>
<organism evidence="4 5">
    <name type="scientific">Mucilaginibacter pocheonensis</name>
    <dbReference type="NCBI Taxonomy" id="398050"/>
    <lineage>
        <taxon>Bacteria</taxon>
        <taxon>Pseudomonadati</taxon>
        <taxon>Bacteroidota</taxon>
        <taxon>Sphingobacteriia</taxon>
        <taxon>Sphingobacteriales</taxon>
        <taxon>Sphingobacteriaceae</taxon>
        <taxon>Mucilaginibacter</taxon>
    </lineage>
</organism>
<keyword evidence="5" id="KW-1185">Reference proteome</keyword>
<dbReference type="InterPro" id="IPR036890">
    <property type="entry name" value="HATPase_C_sf"/>
</dbReference>
<dbReference type="SUPFAM" id="SSF48452">
    <property type="entry name" value="TPR-like"/>
    <property type="match status" value="2"/>
</dbReference>
<dbReference type="Pfam" id="PF07568">
    <property type="entry name" value="HisKA_2"/>
    <property type="match status" value="1"/>
</dbReference>
<feature type="transmembrane region" description="Helical" evidence="2">
    <location>
        <begin position="460"/>
        <end position="480"/>
    </location>
</feature>
<dbReference type="EMBL" id="JAVDUU010000003">
    <property type="protein sequence ID" value="MDR6943879.1"/>
    <property type="molecule type" value="Genomic_DNA"/>
</dbReference>
<name>A0ABU1TF62_9SPHI</name>
<protein>
    <submittedName>
        <fullName evidence="4">Two-component sensor histidine kinase</fullName>
    </submittedName>
</protein>
<dbReference type="Proteomes" id="UP001247620">
    <property type="component" value="Unassembled WGS sequence"/>
</dbReference>